<gene>
    <name evidence="2" type="ORF">BBF96_06040</name>
</gene>
<reference evidence="2 3" key="1">
    <citation type="submission" date="2016-07" db="EMBL/GenBank/DDBJ databases">
        <title>Genome and transcriptome analysis of iron-reducing fermentative bacteria Anoxybacter fermentans.</title>
        <authorList>
            <person name="Zeng X."/>
            <person name="Shao Z."/>
        </authorList>
    </citation>
    <scope>NUCLEOTIDE SEQUENCE [LARGE SCALE GENOMIC DNA]</scope>
    <source>
        <strain evidence="2 3">DY22613</strain>
    </source>
</reference>
<sequence>MNNRISIEIRKKEEKDTQDIIKLLELLPQYFSKPTLEAVRNNISRHDGYVATVNDKFVGFISFLVGRSNYHNGKISWMAVHPEFQNRGIGKKLLKVVENYLKSKNIEVIEVNTLAENSDYPQFHRTRQFYKKHGFIEVSRYKDSLDDSVEILVLQKKI</sequence>
<dbReference type="CDD" id="cd04301">
    <property type="entry name" value="NAT_SF"/>
    <property type="match status" value="1"/>
</dbReference>
<protein>
    <recommendedName>
        <fullName evidence="1">N-acetyltransferase domain-containing protein</fullName>
    </recommendedName>
</protein>
<dbReference type="InterPro" id="IPR000182">
    <property type="entry name" value="GNAT_dom"/>
</dbReference>
<dbReference type="KEGG" id="aft:BBF96_06040"/>
<feature type="domain" description="N-acetyltransferase" evidence="1">
    <location>
        <begin position="7"/>
        <end position="158"/>
    </location>
</feature>
<dbReference type="PROSITE" id="PS51186">
    <property type="entry name" value="GNAT"/>
    <property type="match status" value="1"/>
</dbReference>
<proteinExistence type="predicted"/>
<name>A0A3Q9HPY9_9FIRM</name>
<dbReference type="SUPFAM" id="SSF55729">
    <property type="entry name" value="Acyl-CoA N-acyltransferases (Nat)"/>
    <property type="match status" value="1"/>
</dbReference>
<dbReference type="InterPro" id="IPR050276">
    <property type="entry name" value="MshD_Acetyltransferase"/>
</dbReference>
<dbReference type="Gene3D" id="3.40.630.30">
    <property type="match status" value="1"/>
</dbReference>
<dbReference type="OrthoDB" id="9783470at2"/>
<dbReference type="EMBL" id="CP016379">
    <property type="protein sequence ID" value="AZR72993.1"/>
    <property type="molecule type" value="Genomic_DNA"/>
</dbReference>
<evidence type="ECO:0000313" key="2">
    <source>
        <dbReference type="EMBL" id="AZR72993.1"/>
    </source>
</evidence>
<evidence type="ECO:0000313" key="3">
    <source>
        <dbReference type="Proteomes" id="UP000267250"/>
    </source>
</evidence>
<keyword evidence="3" id="KW-1185">Reference proteome</keyword>
<dbReference type="GO" id="GO:0016747">
    <property type="term" value="F:acyltransferase activity, transferring groups other than amino-acyl groups"/>
    <property type="evidence" value="ECO:0007669"/>
    <property type="project" value="InterPro"/>
</dbReference>
<dbReference type="PANTHER" id="PTHR43617">
    <property type="entry name" value="L-AMINO ACID N-ACETYLTRANSFERASE"/>
    <property type="match status" value="1"/>
</dbReference>
<dbReference type="Proteomes" id="UP000267250">
    <property type="component" value="Chromosome"/>
</dbReference>
<organism evidence="2 3">
    <name type="scientific">Anoxybacter fermentans</name>
    <dbReference type="NCBI Taxonomy" id="1323375"/>
    <lineage>
        <taxon>Bacteria</taxon>
        <taxon>Bacillati</taxon>
        <taxon>Bacillota</taxon>
        <taxon>Clostridia</taxon>
        <taxon>Halanaerobiales</taxon>
        <taxon>Anoxybacter</taxon>
    </lineage>
</organism>
<dbReference type="AlphaFoldDB" id="A0A3Q9HPY9"/>
<dbReference type="InterPro" id="IPR016181">
    <property type="entry name" value="Acyl_CoA_acyltransferase"/>
</dbReference>
<accession>A0A3Q9HPY9</accession>
<dbReference type="Pfam" id="PF13508">
    <property type="entry name" value="Acetyltransf_7"/>
    <property type="match status" value="1"/>
</dbReference>
<evidence type="ECO:0000259" key="1">
    <source>
        <dbReference type="PROSITE" id="PS51186"/>
    </source>
</evidence>
<dbReference type="RefSeq" id="WP_127016327.1">
    <property type="nucleotide sequence ID" value="NZ_CP016379.1"/>
</dbReference>